<evidence type="ECO:0000259" key="6">
    <source>
        <dbReference type="Pfam" id="PF00350"/>
    </source>
</evidence>
<dbReference type="GO" id="GO:0005525">
    <property type="term" value="F:GTP binding"/>
    <property type="evidence" value="ECO:0007669"/>
    <property type="project" value="UniProtKB-KW"/>
</dbReference>
<dbReference type="Proteomes" id="UP000201613">
    <property type="component" value="Unassembled WGS sequence"/>
</dbReference>
<keyword evidence="3" id="KW-0378">Hydrolase</keyword>
<dbReference type="EMBL" id="FXZK01000002">
    <property type="protein sequence ID" value="SMY07290.1"/>
    <property type="molecule type" value="Genomic_DNA"/>
</dbReference>
<evidence type="ECO:0000256" key="4">
    <source>
        <dbReference type="ARBA" id="ARBA00023134"/>
    </source>
</evidence>
<dbReference type="AlphaFoldDB" id="A0A238LEE4"/>
<dbReference type="Pfam" id="PF00350">
    <property type="entry name" value="Dynamin_N"/>
    <property type="match status" value="1"/>
</dbReference>
<dbReference type="GO" id="GO:0003924">
    <property type="term" value="F:GTPase activity"/>
    <property type="evidence" value="ECO:0007669"/>
    <property type="project" value="InterPro"/>
</dbReference>
<dbReference type="SUPFAM" id="SSF52540">
    <property type="entry name" value="P-loop containing nucleoside triphosphate hydrolases"/>
    <property type="match status" value="1"/>
</dbReference>
<sequence>MNVVKHPMHKESEAFGRSEAFLHASSGLLRGYIERLEPLHEALRLLIDIGEAQTKRTAARYALQLERIEPSVTMIGQIKSGKTTLVNALIGQPDLLPADVNPWTSVVTSLHLSPKEPSPATSAVFRFFDLDEWDKLVSGGGRIGELADRAGADEELSKIRAQVEMMRTKSKARLGRKFEALLGTQHSYGYFDHELIERYVCLGDDFDGEDAKTSRTRGRFADITKSADLRMQQRGYPINLCVRDTPGVNDTFMIREQITIKAIRDSRLCVVVLSAHQALSSTDLALIRLISNVKSREVVIFVNRIDELSSPQIQVRQIEESILKTLRAHNGPIDAKIIFGSALWAQSAIQGSLLAMPDASRDALLDWAEVARIVDAPTDDPHQLLWELSGLPALIQALSERMIAGEMNETVRQTTISTRNLINGVKVADNLSARTNIDSTSLHMPHEQILEDLETLRKRHSKQLSSALDDLIISLRQRVEQSHNSFLSRATDALAKHLEIYGEKSVWTYDPSGLRVLLASAYKVFGGRCQAAFKRSAAEAVEDLADVFHRALNLPHEFFSPSTPIPPRIAPPVTLGQTIALDLHGSWWKSWWTRRQSYEAQARNFYDLIRAETGSLVTDLVDDQAAALKMDVFELFEDFLDEQTANLAGLTKSRAVSADDVSRFIGIEALQERDRALSEAFQTLERYVA</sequence>
<evidence type="ECO:0000313" key="8">
    <source>
        <dbReference type="Proteomes" id="UP000201613"/>
    </source>
</evidence>
<keyword evidence="5" id="KW-0472">Membrane</keyword>
<dbReference type="PANTHER" id="PTHR10465">
    <property type="entry name" value="TRANSMEMBRANE GTPASE FZO1"/>
    <property type="match status" value="1"/>
</dbReference>
<gene>
    <name evidence="7" type="ORF">LOM8899_01423</name>
</gene>
<evidence type="ECO:0000256" key="2">
    <source>
        <dbReference type="ARBA" id="ARBA00022741"/>
    </source>
</evidence>
<evidence type="ECO:0000313" key="7">
    <source>
        <dbReference type="EMBL" id="SMY07290.1"/>
    </source>
</evidence>
<dbReference type="PANTHER" id="PTHR10465:SF0">
    <property type="entry name" value="SARCALUMENIN"/>
    <property type="match status" value="1"/>
</dbReference>
<comment type="subcellular location">
    <subcellularLocation>
        <location evidence="1">Membrane</location>
    </subcellularLocation>
</comment>
<feature type="domain" description="Dynamin N-terminal" evidence="6">
    <location>
        <begin position="72"/>
        <end position="303"/>
    </location>
</feature>
<dbReference type="GO" id="GO:0016020">
    <property type="term" value="C:membrane"/>
    <property type="evidence" value="ECO:0007669"/>
    <property type="project" value="UniProtKB-SubCell"/>
</dbReference>
<dbReference type="InterPro" id="IPR045063">
    <property type="entry name" value="Dynamin_N"/>
</dbReference>
<dbReference type="Gene3D" id="3.40.50.300">
    <property type="entry name" value="P-loop containing nucleotide triphosphate hydrolases"/>
    <property type="match status" value="1"/>
</dbReference>
<protein>
    <submittedName>
        <fullName evidence="7">GTP-binding protein Der</fullName>
    </submittedName>
</protein>
<dbReference type="InterPro" id="IPR027094">
    <property type="entry name" value="Mitofusin_fam"/>
</dbReference>
<keyword evidence="4" id="KW-0342">GTP-binding</keyword>
<evidence type="ECO:0000256" key="3">
    <source>
        <dbReference type="ARBA" id="ARBA00022801"/>
    </source>
</evidence>
<accession>A0A238LEE4</accession>
<reference evidence="7 8" key="1">
    <citation type="submission" date="2017-05" db="EMBL/GenBank/DDBJ databases">
        <authorList>
            <person name="Song R."/>
            <person name="Chenine A.L."/>
            <person name="Ruprecht R.M."/>
        </authorList>
    </citation>
    <scope>NUCLEOTIDE SEQUENCE [LARGE SCALE GENOMIC DNA]</scope>
    <source>
        <strain evidence="7 8">CECT 8899</strain>
    </source>
</reference>
<proteinExistence type="predicted"/>
<keyword evidence="8" id="KW-1185">Reference proteome</keyword>
<dbReference type="OrthoDB" id="7927795at2"/>
<organism evidence="7 8">
    <name type="scientific">Flavimaricola marinus</name>
    <dbReference type="NCBI Taxonomy" id="1819565"/>
    <lineage>
        <taxon>Bacteria</taxon>
        <taxon>Pseudomonadati</taxon>
        <taxon>Pseudomonadota</taxon>
        <taxon>Alphaproteobacteria</taxon>
        <taxon>Rhodobacterales</taxon>
        <taxon>Paracoccaceae</taxon>
        <taxon>Flavimaricola</taxon>
    </lineage>
</organism>
<name>A0A238LEE4_9RHOB</name>
<keyword evidence="2" id="KW-0547">Nucleotide-binding</keyword>
<dbReference type="InterPro" id="IPR027417">
    <property type="entry name" value="P-loop_NTPase"/>
</dbReference>
<evidence type="ECO:0000256" key="1">
    <source>
        <dbReference type="ARBA" id="ARBA00004370"/>
    </source>
</evidence>
<dbReference type="RefSeq" id="WP_093991503.1">
    <property type="nucleotide sequence ID" value="NZ_FXZK01000002.1"/>
</dbReference>
<evidence type="ECO:0000256" key="5">
    <source>
        <dbReference type="ARBA" id="ARBA00023136"/>
    </source>
</evidence>